<reference evidence="1" key="2">
    <citation type="journal article" date="2015" name="Fish Shellfish Immunol.">
        <title>Early steps in the European eel (Anguilla anguilla)-Vibrio vulnificus interaction in the gills: Role of the RtxA13 toxin.</title>
        <authorList>
            <person name="Callol A."/>
            <person name="Pajuelo D."/>
            <person name="Ebbesson L."/>
            <person name="Teles M."/>
            <person name="MacKenzie S."/>
            <person name="Amaro C."/>
        </authorList>
    </citation>
    <scope>NUCLEOTIDE SEQUENCE</scope>
</reference>
<dbReference type="AlphaFoldDB" id="A0A0E9PP09"/>
<accession>A0A0E9PP09</accession>
<dbReference type="EMBL" id="GBXM01102540">
    <property type="protein sequence ID" value="JAH06037.1"/>
    <property type="molecule type" value="Transcribed_RNA"/>
</dbReference>
<evidence type="ECO:0000313" key="1">
    <source>
        <dbReference type="EMBL" id="JAH06037.1"/>
    </source>
</evidence>
<sequence length="47" mass="5284">MCGVGTLWDEVGGWVFKGQVLGEFYPLSSRTDRWFSASWMAALREVG</sequence>
<name>A0A0E9PP09_ANGAN</name>
<proteinExistence type="predicted"/>
<organism evidence="1">
    <name type="scientific">Anguilla anguilla</name>
    <name type="common">European freshwater eel</name>
    <name type="synonym">Muraena anguilla</name>
    <dbReference type="NCBI Taxonomy" id="7936"/>
    <lineage>
        <taxon>Eukaryota</taxon>
        <taxon>Metazoa</taxon>
        <taxon>Chordata</taxon>
        <taxon>Craniata</taxon>
        <taxon>Vertebrata</taxon>
        <taxon>Euteleostomi</taxon>
        <taxon>Actinopterygii</taxon>
        <taxon>Neopterygii</taxon>
        <taxon>Teleostei</taxon>
        <taxon>Anguilliformes</taxon>
        <taxon>Anguillidae</taxon>
        <taxon>Anguilla</taxon>
    </lineage>
</organism>
<protein>
    <submittedName>
        <fullName evidence="1">Uncharacterized protein</fullName>
    </submittedName>
</protein>
<reference evidence="1" key="1">
    <citation type="submission" date="2014-11" db="EMBL/GenBank/DDBJ databases">
        <authorList>
            <person name="Amaro Gonzalez C."/>
        </authorList>
    </citation>
    <scope>NUCLEOTIDE SEQUENCE</scope>
</reference>